<dbReference type="GO" id="GO:0005975">
    <property type="term" value="P:carbohydrate metabolic process"/>
    <property type="evidence" value="ECO:0007669"/>
    <property type="project" value="InterPro"/>
</dbReference>
<proteinExistence type="inferred from homology"/>
<keyword evidence="11 18" id="KW-0735">Signal-anchor</keyword>
<evidence type="ECO:0000256" key="12">
    <source>
        <dbReference type="ARBA" id="ARBA00022989"/>
    </source>
</evidence>
<comment type="subcellular location">
    <subcellularLocation>
        <location evidence="18">Golgi apparatus membrane</location>
        <topology evidence="18">Single-pass type II membrane protein</topology>
    </subcellularLocation>
    <subcellularLocation>
        <location evidence="2">Golgi apparatus</location>
        <location evidence="2">Golgi stack membrane</location>
        <topology evidence="2">Single-pass type II membrane protein</topology>
    </subcellularLocation>
</comment>
<comment type="caution">
    <text evidence="21">The sequence shown here is derived from an EMBL/GenBank/DDBJ whole genome shotgun (WGS) entry which is preliminary data.</text>
</comment>
<protein>
    <recommendedName>
        <fullName evidence="18">Beta-1,4-galactosyltransferase</fullName>
        <shortName evidence="18">Beta-1,4-GalTase</shortName>
        <ecNumber evidence="18">2.4.1.-</ecNumber>
    </recommendedName>
</protein>
<evidence type="ECO:0000256" key="9">
    <source>
        <dbReference type="ARBA" id="ARBA00022723"/>
    </source>
</evidence>
<dbReference type="PANTHER" id="PTHR19300">
    <property type="entry name" value="BETA-1,4-GALACTOSYLTRANSFERASE"/>
    <property type="match status" value="1"/>
</dbReference>
<reference evidence="21 22" key="1">
    <citation type="journal article" date="2018" name="Genomics">
        <title>Molecular footprints of inshore aquatic adaptation in Indo-Pacific humpback dolphin (Sousa chinensis).</title>
        <authorList>
            <person name="Ming Y."/>
            <person name="Jian J."/>
            <person name="Yu F."/>
            <person name="Yu X."/>
            <person name="Wang J."/>
            <person name="Liu W."/>
        </authorList>
    </citation>
    <scope>NUCLEOTIDE SEQUENCE [LARGE SCALE GENOMIC DNA]</scope>
    <source>
        <strain evidence="21">MY-2018</strain>
        <tissue evidence="21">Skin</tissue>
    </source>
</reference>
<dbReference type="GO" id="GO:0032580">
    <property type="term" value="C:Golgi cisterna membrane"/>
    <property type="evidence" value="ECO:0007669"/>
    <property type="project" value="UniProtKB-SubCell"/>
</dbReference>
<dbReference type="Pfam" id="PF13733">
    <property type="entry name" value="Glyco_transf_7N"/>
    <property type="match status" value="1"/>
</dbReference>
<evidence type="ECO:0000256" key="1">
    <source>
        <dbReference type="ARBA" id="ARBA00001936"/>
    </source>
</evidence>
<dbReference type="Proteomes" id="UP000295264">
    <property type="component" value="Unassembled WGS sequence"/>
</dbReference>
<comment type="pathway">
    <text evidence="3 18">Protein modification; protein glycosylation.</text>
</comment>
<dbReference type="InterPro" id="IPR027995">
    <property type="entry name" value="Galactosyl_T_N"/>
</dbReference>
<evidence type="ECO:0000313" key="21">
    <source>
        <dbReference type="EMBL" id="TEA42045.1"/>
    </source>
</evidence>
<dbReference type="GO" id="GO:0006688">
    <property type="term" value="P:glycosphingolipid biosynthetic process"/>
    <property type="evidence" value="ECO:0007669"/>
    <property type="project" value="TreeGrafter"/>
</dbReference>
<dbReference type="GO" id="GO:0008489">
    <property type="term" value="F:UDP-galactose:glucosylceramide beta-1,4-galactosyltransferase activity"/>
    <property type="evidence" value="ECO:0007669"/>
    <property type="project" value="UniProtKB-EC"/>
</dbReference>
<evidence type="ECO:0000256" key="8">
    <source>
        <dbReference type="ARBA" id="ARBA00022692"/>
    </source>
</evidence>
<keyword evidence="9 18" id="KW-0479">Metal-binding</keyword>
<evidence type="ECO:0000256" key="16">
    <source>
        <dbReference type="ARBA" id="ARBA00023211"/>
    </source>
</evidence>
<evidence type="ECO:0000256" key="4">
    <source>
        <dbReference type="ARBA" id="ARBA00004991"/>
    </source>
</evidence>
<dbReference type="Pfam" id="PF02709">
    <property type="entry name" value="Glyco_transf_7C"/>
    <property type="match status" value="1"/>
</dbReference>
<name>A0A484H1W9_SOUCH</name>
<evidence type="ECO:0000256" key="7">
    <source>
        <dbReference type="ARBA" id="ARBA00022679"/>
    </source>
</evidence>
<keyword evidence="6 18" id="KW-0328">Glycosyltransferase</keyword>
<dbReference type="GO" id="GO:0000139">
    <property type="term" value="C:Golgi membrane"/>
    <property type="evidence" value="ECO:0007669"/>
    <property type="project" value="UniProtKB-SubCell"/>
</dbReference>
<evidence type="ECO:0000259" key="19">
    <source>
        <dbReference type="Pfam" id="PF02709"/>
    </source>
</evidence>
<keyword evidence="22" id="KW-1185">Reference proteome</keyword>
<comment type="cofactor">
    <cofactor evidence="1 18">
        <name>Mn(2+)</name>
        <dbReference type="ChEBI" id="CHEBI:29035"/>
    </cofactor>
</comment>
<evidence type="ECO:0000256" key="10">
    <source>
        <dbReference type="ARBA" id="ARBA00022919"/>
    </source>
</evidence>
<keyword evidence="10" id="KW-0746">Sphingolipid metabolism</keyword>
<dbReference type="AlphaFoldDB" id="A0A484H1W9"/>
<dbReference type="SUPFAM" id="SSF53448">
    <property type="entry name" value="Nucleotide-diphospho-sugar transferases"/>
    <property type="match status" value="1"/>
</dbReference>
<dbReference type="UniPathway" id="UPA00378"/>
<evidence type="ECO:0000256" key="17">
    <source>
        <dbReference type="ARBA" id="ARBA00052889"/>
    </source>
</evidence>
<dbReference type="EMBL" id="QWLN02000558">
    <property type="protein sequence ID" value="TEA42045.1"/>
    <property type="molecule type" value="Genomic_DNA"/>
</dbReference>
<comment type="function">
    <text evidence="18">Responsible for the synthesis of complex-type N-linked oligosaccharides in many glycoproteins as well as the carbohydrate moieties of glycolipids.</text>
</comment>
<keyword evidence="10" id="KW-0443">Lipid metabolism</keyword>
<dbReference type="EC" id="2.4.1.-" evidence="18"/>
<feature type="domain" description="Galactosyltransferase C-terminal" evidence="19">
    <location>
        <begin position="261"/>
        <end position="338"/>
    </location>
</feature>
<keyword evidence="13" id="KW-0472">Membrane</keyword>
<dbReference type="CDD" id="cd00899">
    <property type="entry name" value="b4GalT"/>
    <property type="match status" value="1"/>
</dbReference>
<dbReference type="GO" id="GO:0046872">
    <property type="term" value="F:metal ion binding"/>
    <property type="evidence" value="ECO:0007669"/>
    <property type="project" value="UniProtKB-UniRule"/>
</dbReference>
<keyword evidence="7 18" id="KW-0808">Transferase</keyword>
<gene>
    <name evidence="21" type="ORF">DBR06_SOUSAS13010029</name>
</gene>
<comment type="pathway">
    <text evidence="4">Sphingolipid metabolism.</text>
</comment>
<evidence type="ECO:0000256" key="2">
    <source>
        <dbReference type="ARBA" id="ARBA00004447"/>
    </source>
</evidence>
<accession>A0A484H1W9</accession>
<comment type="catalytic activity">
    <reaction evidence="17">
        <text>a beta-D-glucosyl-(1&lt;-&gt;1')-N-acylsphing-4-enine + UDP-alpha-D-galactose = a beta-D-Gal-(1-&gt;4)-beta-D-Glc-(1&lt;-&gt;1)-Cer(d18:1(4E)) + UDP + H(+)</text>
        <dbReference type="Rhea" id="RHEA:31495"/>
        <dbReference type="ChEBI" id="CHEBI:15378"/>
        <dbReference type="ChEBI" id="CHEBI:17950"/>
        <dbReference type="ChEBI" id="CHEBI:22801"/>
        <dbReference type="ChEBI" id="CHEBI:58223"/>
        <dbReference type="ChEBI" id="CHEBI:66914"/>
        <dbReference type="EC" id="2.4.1.274"/>
    </reaction>
    <physiologicalReaction direction="left-to-right" evidence="17">
        <dbReference type="Rhea" id="RHEA:31496"/>
    </physiologicalReaction>
</comment>
<dbReference type="InterPro" id="IPR029044">
    <property type="entry name" value="Nucleotide-diphossugar_trans"/>
</dbReference>
<evidence type="ECO:0000256" key="5">
    <source>
        <dbReference type="ARBA" id="ARBA00005735"/>
    </source>
</evidence>
<dbReference type="Gene3D" id="3.90.550.10">
    <property type="entry name" value="Spore Coat Polysaccharide Biosynthesis Protein SpsA, Chain A"/>
    <property type="match status" value="1"/>
</dbReference>
<evidence type="ECO:0000259" key="20">
    <source>
        <dbReference type="Pfam" id="PF13733"/>
    </source>
</evidence>
<evidence type="ECO:0000256" key="15">
    <source>
        <dbReference type="ARBA" id="ARBA00023180"/>
    </source>
</evidence>
<keyword evidence="14" id="KW-1015">Disulfide bond</keyword>
<organism evidence="21 22">
    <name type="scientific">Sousa chinensis</name>
    <name type="common">Indo-pacific humpbacked dolphin</name>
    <name type="synonym">Steno chinensis</name>
    <dbReference type="NCBI Taxonomy" id="103600"/>
    <lineage>
        <taxon>Eukaryota</taxon>
        <taxon>Metazoa</taxon>
        <taxon>Chordata</taxon>
        <taxon>Craniata</taxon>
        <taxon>Vertebrata</taxon>
        <taxon>Euteleostomi</taxon>
        <taxon>Mammalia</taxon>
        <taxon>Eutheria</taxon>
        <taxon>Laurasiatheria</taxon>
        <taxon>Artiodactyla</taxon>
        <taxon>Whippomorpha</taxon>
        <taxon>Cetacea</taxon>
        <taxon>Odontoceti</taxon>
        <taxon>Delphinidae</taxon>
        <taxon>Sousa</taxon>
    </lineage>
</organism>
<dbReference type="PRINTS" id="PR02050">
    <property type="entry name" value="B14GALTRFASE"/>
</dbReference>
<dbReference type="FunFam" id="3.90.550.10:FF:000037">
    <property type="entry name" value="Beta-1,4-galactosyltransferase 6"/>
    <property type="match status" value="1"/>
</dbReference>
<dbReference type="PANTHER" id="PTHR19300:SF47">
    <property type="entry name" value="BETA-1,4-GALACTOSYLTRANSFERASE 6"/>
    <property type="match status" value="1"/>
</dbReference>
<keyword evidence="12" id="KW-1133">Transmembrane helix</keyword>
<evidence type="ECO:0000256" key="13">
    <source>
        <dbReference type="ARBA" id="ARBA00023136"/>
    </source>
</evidence>
<evidence type="ECO:0000313" key="22">
    <source>
        <dbReference type="Proteomes" id="UP000295264"/>
    </source>
</evidence>
<keyword evidence="8" id="KW-0812">Transmembrane</keyword>
<keyword evidence="16 18" id="KW-0464">Manganese</keyword>
<dbReference type="InterPro" id="IPR003859">
    <property type="entry name" value="Galactosyl_T"/>
</dbReference>
<feature type="domain" description="Galactosyltransferase N-terminal" evidence="20">
    <location>
        <begin position="122"/>
        <end position="256"/>
    </location>
</feature>
<keyword evidence="18" id="KW-0333">Golgi apparatus</keyword>
<evidence type="ECO:0000256" key="18">
    <source>
        <dbReference type="RuleBase" id="RU368121"/>
    </source>
</evidence>
<evidence type="ECO:0000256" key="11">
    <source>
        <dbReference type="ARBA" id="ARBA00022968"/>
    </source>
</evidence>
<evidence type="ECO:0000256" key="3">
    <source>
        <dbReference type="ARBA" id="ARBA00004922"/>
    </source>
</evidence>
<keyword evidence="15 18" id="KW-0325">Glycoprotein</keyword>
<sequence>MAYITSKIVCKDFGILERRGDHEGKTEHDVEIVCLGKEPRSWDQGQEDRHKEPPRPRLTLCHSCTNFTKTPIWDCVVALCKNEAFAAPQQVHSFEGKLPIDYLVQATTYLPGNFTYSPYLPCPEKLPYMRGFLNVNVSEVSFDEIHHLFSKDLDIEPGGHWRPKDCKPRWKVAVLIPFRNRHEHLPIFFLHLIPMLQKQRLEFAFYVIEQTGTQPFNRAMLFNVGFKEAMKDSVWDCVIFHDVDHLPENDRNYYGCGEMPRHFAAKLDKYMYILPYKEFFGGVSGLTVEQFRKINGFPNAFWGWGGEDDDLWNRVHYAGYNVTRPEGDLGKYKSIPHHHRGEVQFLGRYKLLRYSKERQYIDGLNNLVYTPKILVDRLYTNISVNLMPELAPIEDY</sequence>
<dbReference type="InterPro" id="IPR027791">
    <property type="entry name" value="Galactosyl_T_C"/>
</dbReference>
<evidence type="ECO:0000256" key="14">
    <source>
        <dbReference type="ARBA" id="ARBA00023157"/>
    </source>
</evidence>
<evidence type="ECO:0000256" key="6">
    <source>
        <dbReference type="ARBA" id="ARBA00022676"/>
    </source>
</evidence>
<comment type="similarity">
    <text evidence="5 18">Belongs to the glycosyltransferase 7 family.</text>
</comment>